<feature type="transmembrane region" description="Helical" evidence="3">
    <location>
        <begin position="190"/>
        <end position="211"/>
    </location>
</feature>
<keyword evidence="3" id="KW-0812">Transmembrane</keyword>
<feature type="transmembrane region" description="Helical" evidence="3">
    <location>
        <begin position="440"/>
        <end position="464"/>
    </location>
</feature>
<name>A0A9P3LL01_9APHY</name>
<feature type="transmembrane region" description="Helical" evidence="3">
    <location>
        <begin position="217"/>
        <end position="238"/>
    </location>
</feature>
<feature type="transmembrane region" description="Helical" evidence="3">
    <location>
        <begin position="267"/>
        <end position="290"/>
    </location>
</feature>
<dbReference type="EMBL" id="BPQB01000100">
    <property type="protein sequence ID" value="GJE99056.1"/>
    <property type="molecule type" value="Genomic_DNA"/>
</dbReference>
<comment type="caution">
    <text evidence="4">The sequence shown here is derived from an EMBL/GenBank/DDBJ whole genome shotgun (WGS) entry which is preliminary data.</text>
</comment>
<dbReference type="InterPro" id="IPR036259">
    <property type="entry name" value="MFS_trans_sf"/>
</dbReference>
<sequence>MASLKSNSSVTVCDPDDASLYEKASGLEAIGKPAILPTPCPSPTLAPVDRGFAAWATLAASCLMGLFVFGFPNSAGVLLAAYLDDPLYTTQKNATTLLPLIGTFNMGILYCGGVLITPSIRCYPRLRKVYTWTGIAVCFLSLLTASFTTDVRMLIASEGLTFGVGAALVYCPLVSYMTEWFVERRGLANGILFAADNAGGMLFPVIMPLLISRFGVAMTLRIYGIALVLCLLPAALLLKARMPESLPNISTSEPKLEPRHWLRDRRFWFFISLNTLQGLAHFVPLTWLPTFAASLGVSESNASLVLTLTNGAMTLSGFAAGWLSDRVSIWALAVGSLLLSTLATFVLWGVVAASYAGVLAFGVAYGLTAGCWSSMWSGFVRPVAGDDASLATTIFSLLLFTRGIGNVVSTPISTALQSVKIPFLSSSAPRIGFAADDSHFAAVIIYTGACFAMAVGVATVGWALDRRPEAKQVDEA</sequence>
<reference evidence="4 5" key="1">
    <citation type="submission" date="2021-08" db="EMBL/GenBank/DDBJ databases">
        <title>Draft Genome Sequence of Phanerochaete sordida strain YK-624.</title>
        <authorList>
            <person name="Mori T."/>
            <person name="Dohra H."/>
            <person name="Suzuki T."/>
            <person name="Kawagishi H."/>
            <person name="Hirai H."/>
        </authorList>
    </citation>
    <scope>NUCLEOTIDE SEQUENCE [LARGE SCALE GENOMIC DNA]</scope>
    <source>
        <strain evidence="4 5">YK-624</strain>
    </source>
</reference>
<dbReference type="GO" id="GO:0016020">
    <property type="term" value="C:membrane"/>
    <property type="evidence" value="ECO:0007669"/>
    <property type="project" value="UniProtKB-SubCell"/>
</dbReference>
<dbReference type="InterPro" id="IPR050327">
    <property type="entry name" value="Proton-linked_MCT"/>
</dbReference>
<feature type="transmembrane region" description="Helical" evidence="3">
    <location>
        <begin position="388"/>
        <end position="408"/>
    </location>
</feature>
<dbReference type="PANTHER" id="PTHR11360">
    <property type="entry name" value="MONOCARBOXYLATE TRANSPORTER"/>
    <property type="match status" value="1"/>
</dbReference>
<dbReference type="GO" id="GO:0022857">
    <property type="term" value="F:transmembrane transporter activity"/>
    <property type="evidence" value="ECO:0007669"/>
    <property type="project" value="InterPro"/>
</dbReference>
<protein>
    <submittedName>
        <fullName evidence="4">MFS general substrate transporter</fullName>
    </submittedName>
</protein>
<evidence type="ECO:0000256" key="1">
    <source>
        <dbReference type="ARBA" id="ARBA00004141"/>
    </source>
</evidence>
<evidence type="ECO:0000313" key="4">
    <source>
        <dbReference type="EMBL" id="GJE99056.1"/>
    </source>
</evidence>
<keyword evidence="3" id="KW-1133">Transmembrane helix</keyword>
<dbReference type="SUPFAM" id="SSF103473">
    <property type="entry name" value="MFS general substrate transporter"/>
    <property type="match status" value="1"/>
</dbReference>
<evidence type="ECO:0000256" key="2">
    <source>
        <dbReference type="ARBA" id="ARBA00006727"/>
    </source>
</evidence>
<accession>A0A9P3LL01</accession>
<feature type="transmembrane region" description="Helical" evidence="3">
    <location>
        <begin position="159"/>
        <end position="178"/>
    </location>
</feature>
<dbReference type="InterPro" id="IPR011701">
    <property type="entry name" value="MFS"/>
</dbReference>
<dbReference type="Gene3D" id="1.20.1250.20">
    <property type="entry name" value="MFS general substrate transporter like domains"/>
    <property type="match status" value="1"/>
</dbReference>
<comment type="subcellular location">
    <subcellularLocation>
        <location evidence="1">Membrane</location>
        <topology evidence="1">Multi-pass membrane protein</topology>
    </subcellularLocation>
</comment>
<feature type="transmembrane region" description="Helical" evidence="3">
    <location>
        <begin position="330"/>
        <end position="351"/>
    </location>
</feature>
<comment type="similarity">
    <text evidence="2">Belongs to the major facilitator superfamily. Monocarboxylate porter (TC 2.A.1.13) family.</text>
</comment>
<dbReference type="Proteomes" id="UP000703269">
    <property type="component" value="Unassembled WGS sequence"/>
</dbReference>
<dbReference type="Pfam" id="PF07690">
    <property type="entry name" value="MFS_1"/>
    <property type="match status" value="1"/>
</dbReference>
<feature type="transmembrane region" description="Helical" evidence="3">
    <location>
        <begin position="357"/>
        <end position="376"/>
    </location>
</feature>
<evidence type="ECO:0000313" key="5">
    <source>
        <dbReference type="Proteomes" id="UP000703269"/>
    </source>
</evidence>
<feature type="transmembrane region" description="Helical" evidence="3">
    <location>
        <begin position="129"/>
        <end position="147"/>
    </location>
</feature>
<feature type="transmembrane region" description="Helical" evidence="3">
    <location>
        <begin position="52"/>
        <end position="82"/>
    </location>
</feature>
<gene>
    <name evidence="4" type="ORF">PsYK624_152960</name>
</gene>
<dbReference type="OrthoDB" id="2213137at2759"/>
<dbReference type="AlphaFoldDB" id="A0A9P3LL01"/>
<proteinExistence type="inferred from homology"/>
<organism evidence="4 5">
    <name type="scientific">Phanerochaete sordida</name>
    <dbReference type="NCBI Taxonomy" id="48140"/>
    <lineage>
        <taxon>Eukaryota</taxon>
        <taxon>Fungi</taxon>
        <taxon>Dikarya</taxon>
        <taxon>Basidiomycota</taxon>
        <taxon>Agaricomycotina</taxon>
        <taxon>Agaricomycetes</taxon>
        <taxon>Polyporales</taxon>
        <taxon>Phanerochaetaceae</taxon>
        <taxon>Phanerochaete</taxon>
    </lineage>
</organism>
<dbReference type="PANTHER" id="PTHR11360:SF287">
    <property type="entry name" value="MFS MONOCARBOXYLATE TRANSPORTER"/>
    <property type="match status" value="1"/>
</dbReference>
<keyword evidence="5" id="KW-1185">Reference proteome</keyword>
<feature type="transmembrane region" description="Helical" evidence="3">
    <location>
        <begin position="302"/>
        <end position="323"/>
    </location>
</feature>
<evidence type="ECO:0000256" key="3">
    <source>
        <dbReference type="SAM" id="Phobius"/>
    </source>
</evidence>
<keyword evidence="3" id="KW-0472">Membrane</keyword>
<feature type="transmembrane region" description="Helical" evidence="3">
    <location>
        <begin position="94"/>
        <end position="117"/>
    </location>
</feature>